<dbReference type="Proteomes" id="UP001258315">
    <property type="component" value="Unassembled WGS sequence"/>
</dbReference>
<gene>
    <name evidence="1" type="ORF">QE417_001550</name>
</gene>
<proteinExistence type="predicted"/>
<evidence type="ECO:0000313" key="2">
    <source>
        <dbReference type="Proteomes" id="UP001258315"/>
    </source>
</evidence>
<organism evidence="1 2">
    <name type="scientific">Mucilaginibacter terrae</name>
    <dbReference type="NCBI Taxonomy" id="1955052"/>
    <lineage>
        <taxon>Bacteria</taxon>
        <taxon>Pseudomonadati</taxon>
        <taxon>Bacteroidota</taxon>
        <taxon>Sphingobacteriia</taxon>
        <taxon>Sphingobacteriales</taxon>
        <taxon>Sphingobacteriaceae</taxon>
        <taxon>Mucilaginibacter</taxon>
    </lineage>
</organism>
<keyword evidence="2" id="KW-1185">Reference proteome</keyword>
<dbReference type="EMBL" id="JAVLVU010000001">
    <property type="protein sequence ID" value="MDT3402478.1"/>
    <property type="molecule type" value="Genomic_DNA"/>
</dbReference>
<accession>A0ABU3GRS0</accession>
<sequence length="44" mass="5230">MEKSIQPVLFTIEQNIVLNSETRQHNSLFRVQFVFNKHDTVNNL</sequence>
<evidence type="ECO:0000313" key="1">
    <source>
        <dbReference type="EMBL" id="MDT3402478.1"/>
    </source>
</evidence>
<comment type="caution">
    <text evidence="1">The sequence shown here is derived from an EMBL/GenBank/DDBJ whole genome shotgun (WGS) entry which is preliminary data.</text>
</comment>
<name>A0ABU3GRS0_9SPHI</name>
<protein>
    <submittedName>
        <fullName evidence="1">Uncharacterized protein</fullName>
    </submittedName>
</protein>
<reference evidence="2" key="1">
    <citation type="submission" date="2023-07" db="EMBL/GenBank/DDBJ databases">
        <title>Functional and genomic diversity of the sorghum phyllosphere microbiome.</title>
        <authorList>
            <person name="Shade A."/>
        </authorList>
    </citation>
    <scope>NUCLEOTIDE SEQUENCE [LARGE SCALE GENOMIC DNA]</scope>
    <source>
        <strain evidence="2">SORGH_AS_0422</strain>
    </source>
</reference>